<sequence length="261" mass="29526">MEARAVIDIDKLNKSFGDNHVLKDFSMKLYKGENLVVLGKSGSGKSVLIKCIIGLMDPDSGTIKVLGEDISDYDRQQLDKMRVKVGFLFQSNALYDSMTVRENLEFPLRRHWMKETQERSEVDALVMDALEDVGLAHTVDMMPAELSGGMRKRIALARTLILKPEIILYDEPTTGLDPITGREISELILEVQEKYNASSIIISHDMNCISITSNRVVMLIDGKCYEEGAFSELRKSKDEKVRNFFISDSSIKDKKDENQTH</sequence>
<evidence type="ECO:0000256" key="3">
    <source>
        <dbReference type="ARBA" id="ARBA00022840"/>
    </source>
</evidence>
<evidence type="ECO:0000313" key="6">
    <source>
        <dbReference type="Proteomes" id="UP000798808"/>
    </source>
</evidence>
<dbReference type="PROSITE" id="PS50893">
    <property type="entry name" value="ABC_TRANSPORTER_2"/>
    <property type="match status" value="1"/>
</dbReference>
<dbReference type="InterPro" id="IPR003593">
    <property type="entry name" value="AAA+_ATPase"/>
</dbReference>
<dbReference type="SUPFAM" id="SSF52540">
    <property type="entry name" value="P-loop containing nucleoside triphosphate hydrolases"/>
    <property type="match status" value="1"/>
</dbReference>
<comment type="caution">
    <text evidence="5">The sequence shown here is derived from an EMBL/GenBank/DDBJ whole genome shotgun (WGS) entry which is preliminary data.</text>
</comment>
<dbReference type="InterPro" id="IPR017871">
    <property type="entry name" value="ABC_transporter-like_CS"/>
</dbReference>
<keyword evidence="6" id="KW-1185">Reference proteome</keyword>
<dbReference type="PANTHER" id="PTHR43023:SF3">
    <property type="entry name" value="PROTEIN TRIGALACTOSYLDIACYLGLYCEROL 3, CHLOROPLASTIC"/>
    <property type="match status" value="1"/>
</dbReference>
<dbReference type="InterPro" id="IPR027417">
    <property type="entry name" value="P-loop_NTPase"/>
</dbReference>
<reference evidence="5 6" key="1">
    <citation type="submission" date="2019-02" db="EMBL/GenBank/DDBJ databases">
        <authorList>
            <person name="Goldberg S.R."/>
            <person name="Haltli B.A."/>
            <person name="Correa H."/>
            <person name="Russell K.G."/>
        </authorList>
    </citation>
    <scope>NUCLEOTIDE SEQUENCE [LARGE SCALE GENOMIC DNA]</scope>
    <source>
        <strain evidence="5 6">JCM 16186</strain>
    </source>
</reference>
<evidence type="ECO:0000256" key="2">
    <source>
        <dbReference type="ARBA" id="ARBA00022741"/>
    </source>
</evidence>
<feature type="domain" description="ABC transporter" evidence="4">
    <location>
        <begin position="7"/>
        <end position="246"/>
    </location>
</feature>
<evidence type="ECO:0000313" key="5">
    <source>
        <dbReference type="EMBL" id="MTI24903.1"/>
    </source>
</evidence>
<proteinExistence type="predicted"/>
<dbReference type="GO" id="GO:0005524">
    <property type="term" value="F:ATP binding"/>
    <property type="evidence" value="ECO:0007669"/>
    <property type="project" value="UniProtKB-KW"/>
</dbReference>
<dbReference type="EMBL" id="SMLW01000464">
    <property type="protein sequence ID" value="MTI24903.1"/>
    <property type="molecule type" value="Genomic_DNA"/>
</dbReference>
<dbReference type="PANTHER" id="PTHR43023">
    <property type="entry name" value="PROTEIN TRIGALACTOSYLDIACYLGLYCEROL 3, CHLOROPLASTIC"/>
    <property type="match status" value="1"/>
</dbReference>
<dbReference type="InterPro" id="IPR003439">
    <property type="entry name" value="ABC_transporter-like_ATP-bd"/>
</dbReference>
<name>A0ABW9RNI6_9BACT</name>
<dbReference type="Gene3D" id="3.40.50.300">
    <property type="entry name" value="P-loop containing nucleotide triphosphate hydrolases"/>
    <property type="match status" value="1"/>
</dbReference>
<organism evidence="5 6">
    <name type="scientific">Fulvivirga kasyanovii</name>
    <dbReference type="NCBI Taxonomy" id="396812"/>
    <lineage>
        <taxon>Bacteria</taxon>
        <taxon>Pseudomonadati</taxon>
        <taxon>Bacteroidota</taxon>
        <taxon>Cytophagia</taxon>
        <taxon>Cytophagales</taxon>
        <taxon>Fulvivirgaceae</taxon>
        <taxon>Fulvivirga</taxon>
    </lineage>
</organism>
<accession>A0ABW9RNI6</accession>
<evidence type="ECO:0000259" key="4">
    <source>
        <dbReference type="PROSITE" id="PS50893"/>
    </source>
</evidence>
<dbReference type="RefSeq" id="WP_155170942.1">
    <property type="nucleotide sequence ID" value="NZ_BAAAFL010000012.1"/>
</dbReference>
<gene>
    <name evidence="5" type="ORF">E1163_08120</name>
</gene>
<dbReference type="Pfam" id="PF00005">
    <property type="entry name" value="ABC_tran"/>
    <property type="match status" value="1"/>
</dbReference>
<keyword evidence="2" id="KW-0547">Nucleotide-binding</keyword>
<dbReference type="PROSITE" id="PS00211">
    <property type="entry name" value="ABC_TRANSPORTER_1"/>
    <property type="match status" value="1"/>
</dbReference>
<evidence type="ECO:0000256" key="1">
    <source>
        <dbReference type="ARBA" id="ARBA00022448"/>
    </source>
</evidence>
<dbReference type="Proteomes" id="UP000798808">
    <property type="component" value="Unassembled WGS sequence"/>
</dbReference>
<keyword evidence="1" id="KW-0813">Transport</keyword>
<protein>
    <submittedName>
        <fullName evidence="5">ATP-binding cassette domain-containing protein</fullName>
    </submittedName>
</protein>
<dbReference type="SMART" id="SM00382">
    <property type="entry name" value="AAA"/>
    <property type="match status" value="1"/>
</dbReference>
<keyword evidence="3 5" id="KW-0067">ATP-binding</keyword>